<evidence type="ECO:0000313" key="3">
    <source>
        <dbReference type="EMBL" id="UOQ95091.1"/>
    </source>
</evidence>
<evidence type="ECO:0008006" key="5">
    <source>
        <dbReference type="Google" id="ProtNLM"/>
    </source>
</evidence>
<reference evidence="3 4" key="1">
    <citation type="submission" date="2022-04" db="EMBL/GenBank/DDBJ databases">
        <title>Halobacillus sp. isolated from saltern.</title>
        <authorList>
            <person name="Won M."/>
            <person name="Lee C.-M."/>
            <person name="Woen H.-Y."/>
            <person name="Kwon S.-W."/>
        </authorList>
    </citation>
    <scope>NUCLEOTIDE SEQUENCE [LARGE SCALE GENOMIC DNA]</scope>
    <source>
        <strain evidence="3 4">SSTM10-2</strain>
    </source>
</reference>
<dbReference type="Proteomes" id="UP000831880">
    <property type="component" value="Chromosome"/>
</dbReference>
<feature type="compositionally biased region" description="Basic and acidic residues" evidence="1">
    <location>
        <begin position="126"/>
        <end position="142"/>
    </location>
</feature>
<evidence type="ECO:0000256" key="2">
    <source>
        <dbReference type="SAM" id="SignalP"/>
    </source>
</evidence>
<organism evidence="3 4">
    <name type="scientific">Halobacillus shinanisalinarum</name>
    <dbReference type="NCBI Taxonomy" id="2932258"/>
    <lineage>
        <taxon>Bacteria</taxon>
        <taxon>Bacillati</taxon>
        <taxon>Bacillota</taxon>
        <taxon>Bacilli</taxon>
        <taxon>Bacillales</taxon>
        <taxon>Bacillaceae</taxon>
        <taxon>Halobacillus</taxon>
    </lineage>
</organism>
<evidence type="ECO:0000256" key="1">
    <source>
        <dbReference type="SAM" id="MobiDB-lite"/>
    </source>
</evidence>
<keyword evidence="4" id="KW-1185">Reference proteome</keyword>
<protein>
    <recommendedName>
        <fullName evidence="5">Lipoprotein</fullName>
    </recommendedName>
</protein>
<dbReference type="RefSeq" id="WP_244754944.1">
    <property type="nucleotide sequence ID" value="NZ_CP095074.1"/>
</dbReference>
<sequence length="142" mass="16068">MKKRWIGGLAGLVLAFILAGCGATGQVESLSPEEMKEYMEQNDSAYILINSTEDQKERKENINLVKESIESINVKEINFLSEEMLNQDLNKEDVGLSNIVLEALIYYKNGEINDYVSLSNSDYSSNEDKRENVQKFIDETSS</sequence>
<dbReference type="EMBL" id="CP095074">
    <property type="protein sequence ID" value="UOQ95091.1"/>
    <property type="molecule type" value="Genomic_DNA"/>
</dbReference>
<keyword evidence="2" id="KW-0732">Signal</keyword>
<feature type="chain" id="PRO_5045385774" description="Lipoprotein" evidence="2">
    <location>
        <begin position="26"/>
        <end position="142"/>
    </location>
</feature>
<dbReference type="PROSITE" id="PS51257">
    <property type="entry name" value="PROKAR_LIPOPROTEIN"/>
    <property type="match status" value="1"/>
</dbReference>
<evidence type="ECO:0000313" key="4">
    <source>
        <dbReference type="Proteomes" id="UP000831880"/>
    </source>
</evidence>
<feature type="signal peptide" evidence="2">
    <location>
        <begin position="1"/>
        <end position="25"/>
    </location>
</feature>
<proteinExistence type="predicted"/>
<feature type="region of interest" description="Disordered" evidence="1">
    <location>
        <begin position="121"/>
        <end position="142"/>
    </location>
</feature>
<name>A0ABY4H4F4_9BACI</name>
<accession>A0ABY4H4F4</accession>
<gene>
    <name evidence="3" type="ORF">MUO14_09245</name>
</gene>